<sequence length="63" mass="6992">MSTRALIGLMALLVLAWLIAMDQVAQHSWDIWACAAEAMLPEDDGWWAFIPAASQPKPLPCLR</sequence>
<proteinExistence type="predicted"/>
<accession>A0ABS6HA24</accession>
<dbReference type="EMBL" id="JAERQM010000005">
    <property type="protein sequence ID" value="MBU8545567.1"/>
    <property type="molecule type" value="Genomic_DNA"/>
</dbReference>
<organism evidence="1 2">
    <name type="scientific">Falsiroseomonas oleicola</name>
    <dbReference type="NCBI Taxonomy" id="2801474"/>
    <lineage>
        <taxon>Bacteria</taxon>
        <taxon>Pseudomonadati</taxon>
        <taxon>Pseudomonadota</taxon>
        <taxon>Alphaproteobacteria</taxon>
        <taxon>Acetobacterales</taxon>
        <taxon>Roseomonadaceae</taxon>
        <taxon>Falsiroseomonas</taxon>
    </lineage>
</organism>
<comment type="caution">
    <text evidence="1">The sequence shown here is derived from an EMBL/GenBank/DDBJ whole genome shotgun (WGS) entry which is preliminary data.</text>
</comment>
<protein>
    <submittedName>
        <fullName evidence="1">Uncharacterized protein</fullName>
    </submittedName>
</protein>
<name>A0ABS6HA24_9PROT</name>
<evidence type="ECO:0000313" key="2">
    <source>
        <dbReference type="Proteomes" id="UP000689967"/>
    </source>
</evidence>
<evidence type="ECO:0000313" key="1">
    <source>
        <dbReference type="EMBL" id="MBU8545567.1"/>
    </source>
</evidence>
<reference evidence="1 2" key="1">
    <citation type="submission" date="2021-01" db="EMBL/GenBank/DDBJ databases">
        <title>Roseomonas sp. nov, a bacterium isolated from an oil production mixture in Yumen Oilfield.</title>
        <authorList>
            <person name="Wu D."/>
        </authorList>
    </citation>
    <scope>NUCLEOTIDE SEQUENCE [LARGE SCALE GENOMIC DNA]</scope>
    <source>
        <strain evidence="1 2">ROY-5-3</strain>
    </source>
</reference>
<keyword evidence="2" id="KW-1185">Reference proteome</keyword>
<dbReference type="Proteomes" id="UP000689967">
    <property type="component" value="Unassembled WGS sequence"/>
</dbReference>
<dbReference type="RefSeq" id="WP_216877576.1">
    <property type="nucleotide sequence ID" value="NZ_JAERQM010000005.1"/>
</dbReference>
<gene>
    <name evidence="1" type="ORF">JJQ90_17715</name>
</gene>